<dbReference type="Pfam" id="PF25954">
    <property type="entry name" value="Beta-barrel_RND_2"/>
    <property type="match status" value="1"/>
</dbReference>
<protein>
    <submittedName>
        <fullName evidence="6">RND efflux system, membrane fusion protein CmeA</fullName>
    </submittedName>
</protein>
<dbReference type="SUPFAM" id="SSF111369">
    <property type="entry name" value="HlyD-like secretion proteins"/>
    <property type="match status" value="2"/>
</dbReference>
<dbReference type="STRING" id="1391653.AKJ08_0670"/>
<evidence type="ECO:0000313" key="6">
    <source>
        <dbReference type="EMBL" id="AKU90283.1"/>
    </source>
</evidence>
<dbReference type="AlphaFoldDB" id="A0A0K1P9S7"/>
<gene>
    <name evidence="6" type="ORF">AKJ08_0670</name>
</gene>
<dbReference type="RefSeq" id="WP_050724751.1">
    <property type="nucleotide sequence ID" value="NZ_CP012332.1"/>
</dbReference>
<dbReference type="EMBL" id="CP012332">
    <property type="protein sequence ID" value="AKU90283.1"/>
    <property type="molecule type" value="Genomic_DNA"/>
</dbReference>
<evidence type="ECO:0000256" key="3">
    <source>
        <dbReference type="SAM" id="SignalP"/>
    </source>
</evidence>
<comment type="similarity">
    <text evidence="1">Belongs to the membrane fusion protein (MFP) (TC 8.A.1) family.</text>
</comment>
<evidence type="ECO:0000313" key="7">
    <source>
        <dbReference type="Proteomes" id="UP000055590"/>
    </source>
</evidence>
<keyword evidence="2" id="KW-0175">Coiled coil</keyword>
<dbReference type="PROSITE" id="PS51257">
    <property type="entry name" value="PROKAR_LIPOPROTEIN"/>
    <property type="match status" value="1"/>
</dbReference>
<evidence type="ECO:0000256" key="1">
    <source>
        <dbReference type="ARBA" id="ARBA00009477"/>
    </source>
</evidence>
<dbReference type="PANTHER" id="PTHR30469">
    <property type="entry name" value="MULTIDRUG RESISTANCE PROTEIN MDTA"/>
    <property type="match status" value="1"/>
</dbReference>
<dbReference type="GO" id="GO:0015562">
    <property type="term" value="F:efflux transmembrane transporter activity"/>
    <property type="evidence" value="ECO:0007669"/>
    <property type="project" value="TreeGrafter"/>
</dbReference>
<feature type="domain" description="Multidrug resistance protein MdtA-like barrel-sandwich hybrid" evidence="4">
    <location>
        <begin position="59"/>
        <end position="240"/>
    </location>
</feature>
<dbReference type="Gene3D" id="2.40.30.170">
    <property type="match status" value="1"/>
</dbReference>
<accession>A0A0K1P9S7</accession>
<dbReference type="InterPro" id="IPR058625">
    <property type="entry name" value="MdtA-like_BSH"/>
</dbReference>
<dbReference type="Gene3D" id="2.40.420.20">
    <property type="match status" value="1"/>
</dbReference>
<dbReference type="GO" id="GO:1990281">
    <property type="term" value="C:efflux pump complex"/>
    <property type="evidence" value="ECO:0007669"/>
    <property type="project" value="TreeGrafter"/>
</dbReference>
<dbReference type="InterPro" id="IPR058792">
    <property type="entry name" value="Beta-barrel_RND_2"/>
</dbReference>
<feature type="coiled-coil region" evidence="2">
    <location>
        <begin position="124"/>
        <end position="151"/>
    </location>
</feature>
<feature type="domain" description="CusB-like beta-barrel" evidence="5">
    <location>
        <begin position="248"/>
        <end position="317"/>
    </location>
</feature>
<dbReference type="NCBIfam" id="TIGR01730">
    <property type="entry name" value="RND_mfp"/>
    <property type="match status" value="1"/>
</dbReference>
<evidence type="ECO:0000256" key="2">
    <source>
        <dbReference type="SAM" id="Coils"/>
    </source>
</evidence>
<keyword evidence="7" id="KW-1185">Reference proteome</keyword>
<feature type="signal peptide" evidence="3">
    <location>
        <begin position="1"/>
        <end position="26"/>
    </location>
</feature>
<dbReference type="Gene3D" id="1.10.287.470">
    <property type="entry name" value="Helix hairpin bin"/>
    <property type="match status" value="1"/>
</dbReference>
<dbReference type="Gene3D" id="2.40.50.100">
    <property type="match status" value="1"/>
</dbReference>
<dbReference type="InterPro" id="IPR006143">
    <property type="entry name" value="RND_pump_MFP"/>
</dbReference>
<name>A0A0K1P9S7_9BACT</name>
<dbReference type="Proteomes" id="UP000055590">
    <property type="component" value="Chromosome"/>
</dbReference>
<evidence type="ECO:0000259" key="5">
    <source>
        <dbReference type="Pfam" id="PF25954"/>
    </source>
</evidence>
<dbReference type="Pfam" id="PF25917">
    <property type="entry name" value="BSH_RND"/>
    <property type="match status" value="1"/>
</dbReference>
<dbReference type="PANTHER" id="PTHR30469:SF15">
    <property type="entry name" value="HLYD FAMILY OF SECRETION PROTEINS"/>
    <property type="match status" value="1"/>
</dbReference>
<keyword evidence="3" id="KW-0732">Signal</keyword>
<proteinExistence type="inferred from homology"/>
<feature type="chain" id="PRO_5005465330" evidence="3">
    <location>
        <begin position="27"/>
        <end position="406"/>
    </location>
</feature>
<dbReference type="KEGG" id="vin:AKJ08_0670"/>
<reference evidence="6 7" key="1">
    <citation type="submission" date="2015-08" db="EMBL/GenBank/DDBJ databases">
        <authorList>
            <person name="Babu N.S."/>
            <person name="Beckwith C.J."/>
            <person name="Beseler K.G."/>
            <person name="Brison A."/>
            <person name="Carone J.V."/>
            <person name="Caskin T.P."/>
            <person name="Diamond M."/>
            <person name="Durham M.E."/>
            <person name="Foxe J.M."/>
            <person name="Go M."/>
            <person name="Henderson B.A."/>
            <person name="Jones I.B."/>
            <person name="McGettigan J.A."/>
            <person name="Micheletti S.J."/>
            <person name="Nasrallah M.E."/>
            <person name="Ortiz D."/>
            <person name="Piller C.R."/>
            <person name="Privatt S.R."/>
            <person name="Schneider S.L."/>
            <person name="Sharp S."/>
            <person name="Smith T.C."/>
            <person name="Stanton J.D."/>
            <person name="Ullery H.E."/>
            <person name="Wilson R.J."/>
            <person name="Serrano M.G."/>
            <person name="Buck G."/>
            <person name="Lee V."/>
            <person name="Wang Y."/>
            <person name="Carvalho R."/>
            <person name="Voegtly L."/>
            <person name="Shi R."/>
            <person name="Duckworth R."/>
            <person name="Johnson A."/>
            <person name="Loviza R."/>
            <person name="Walstead R."/>
            <person name="Shah Z."/>
            <person name="Kiflezghi M."/>
            <person name="Wade K."/>
            <person name="Ball S.L."/>
            <person name="Bradley K.W."/>
            <person name="Asai D.J."/>
            <person name="Bowman C.A."/>
            <person name="Russell D.A."/>
            <person name="Pope W.H."/>
            <person name="Jacobs-Sera D."/>
            <person name="Hendrix R.W."/>
            <person name="Hatfull G.F."/>
        </authorList>
    </citation>
    <scope>NUCLEOTIDE SEQUENCE [LARGE SCALE GENOMIC DNA]</scope>
    <source>
        <strain evidence="6 7">DSM 27710</strain>
    </source>
</reference>
<evidence type="ECO:0000259" key="4">
    <source>
        <dbReference type="Pfam" id="PF25917"/>
    </source>
</evidence>
<sequence length="406" mass="43152">MIRVFPIVIALLLALAGCSKSEPVQARPNGPVQVHALTVQPERVERIVELTGRLGGAEEVTVSAEVDGRVEKVLADLGDKVALGAPLVQIDASELRLREAQADSDYLQSLAKLGVEAARLDRFEPEAQADVRRAEADLAEARRNLERGEELMKRGLLAEGELDTLRTRERVATASQQKALEDARSSFALAKGRRASLGLARKKRLDSTITSPVAGSVAKRMVALGEYVKAGQAVAVVVVTDPLKLHGEAPDRYAGQLHRGMPVDVELDVAGLGAHTGEVARVGPLVSATSHTFPVEALFQNADGTLKPGLFARAKIRVGADEEVFAVPETAISSVAGVTKVFVIEDAKARSRAITVLRKRDGDALLQGELKAGDRVVLTGIARMYEGAEVQVMDAPAEAAAPRSGN</sequence>
<organism evidence="6 7">
    <name type="scientific">Vulgatibacter incomptus</name>
    <dbReference type="NCBI Taxonomy" id="1391653"/>
    <lineage>
        <taxon>Bacteria</taxon>
        <taxon>Pseudomonadati</taxon>
        <taxon>Myxococcota</taxon>
        <taxon>Myxococcia</taxon>
        <taxon>Myxococcales</taxon>
        <taxon>Cystobacterineae</taxon>
        <taxon>Vulgatibacteraceae</taxon>
        <taxon>Vulgatibacter</taxon>
    </lineage>
</organism>